<dbReference type="InterPro" id="IPR020843">
    <property type="entry name" value="ER"/>
</dbReference>
<proteinExistence type="inferred from homology"/>
<dbReference type="RefSeq" id="XP_056771366.1">
    <property type="nucleotide sequence ID" value="XM_056903599.1"/>
</dbReference>
<dbReference type="InterPro" id="IPR013154">
    <property type="entry name" value="ADH-like_N"/>
</dbReference>
<keyword evidence="5" id="KW-1185">Reference proteome</keyword>
<protein>
    <recommendedName>
        <fullName evidence="3">Enoyl reductase (ER) domain-containing protein</fullName>
    </recommendedName>
</protein>
<dbReference type="InterPro" id="IPR047122">
    <property type="entry name" value="Trans-enoyl_RdTase-like"/>
</dbReference>
<dbReference type="Proteomes" id="UP001213681">
    <property type="component" value="Unassembled WGS sequence"/>
</dbReference>
<dbReference type="InterPro" id="IPR011032">
    <property type="entry name" value="GroES-like_sf"/>
</dbReference>
<name>A0AAD6G849_9EURO</name>
<gene>
    <name evidence="4" type="ORF">N7458_000205</name>
</gene>
<dbReference type="EMBL" id="JAPVEA010000001">
    <property type="protein sequence ID" value="KAJ5464519.1"/>
    <property type="molecule type" value="Genomic_DNA"/>
</dbReference>
<comment type="caution">
    <text evidence="4">The sequence shown here is derived from an EMBL/GenBank/DDBJ whole genome shotgun (WGS) entry which is preliminary data.</text>
</comment>
<comment type="similarity">
    <text evidence="1">Belongs to the zinc-containing alcohol dehydrogenase family.</text>
</comment>
<evidence type="ECO:0000313" key="5">
    <source>
        <dbReference type="Proteomes" id="UP001213681"/>
    </source>
</evidence>
<dbReference type="GO" id="GO:0016651">
    <property type="term" value="F:oxidoreductase activity, acting on NAD(P)H"/>
    <property type="evidence" value="ECO:0007669"/>
    <property type="project" value="InterPro"/>
</dbReference>
<evidence type="ECO:0000256" key="2">
    <source>
        <dbReference type="ARBA" id="ARBA00023002"/>
    </source>
</evidence>
<dbReference type="Gene3D" id="3.40.50.720">
    <property type="entry name" value="NAD(P)-binding Rossmann-like Domain"/>
    <property type="match status" value="1"/>
</dbReference>
<dbReference type="SUPFAM" id="SSF50129">
    <property type="entry name" value="GroES-like"/>
    <property type="match status" value="1"/>
</dbReference>
<accession>A0AAD6G849</accession>
<reference evidence="4" key="1">
    <citation type="submission" date="2022-12" db="EMBL/GenBank/DDBJ databases">
        <authorList>
            <person name="Petersen C."/>
        </authorList>
    </citation>
    <scope>NUCLEOTIDE SEQUENCE</scope>
    <source>
        <strain evidence="4">IBT 16125</strain>
    </source>
</reference>
<dbReference type="PANTHER" id="PTHR45348">
    <property type="entry name" value="HYPOTHETICAL OXIDOREDUCTASE (EUROFUNG)"/>
    <property type="match status" value="1"/>
</dbReference>
<evidence type="ECO:0000256" key="1">
    <source>
        <dbReference type="ARBA" id="ARBA00008072"/>
    </source>
</evidence>
<dbReference type="SUPFAM" id="SSF51735">
    <property type="entry name" value="NAD(P)-binding Rossmann-fold domains"/>
    <property type="match status" value="1"/>
</dbReference>
<evidence type="ECO:0000313" key="4">
    <source>
        <dbReference type="EMBL" id="KAJ5464519.1"/>
    </source>
</evidence>
<dbReference type="Pfam" id="PF08240">
    <property type="entry name" value="ADH_N"/>
    <property type="match status" value="1"/>
</dbReference>
<dbReference type="PANTHER" id="PTHR45348:SF2">
    <property type="entry name" value="ZINC-TYPE ALCOHOL DEHYDROGENASE-LIKE PROTEIN C2E1P3.01"/>
    <property type="match status" value="1"/>
</dbReference>
<organism evidence="4 5">
    <name type="scientific">Penicillium daleae</name>
    <dbReference type="NCBI Taxonomy" id="63821"/>
    <lineage>
        <taxon>Eukaryota</taxon>
        <taxon>Fungi</taxon>
        <taxon>Dikarya</taxon>
        <taxon>Ascomycota</taxon>
        <taxon>Pezizomycotina</taxon>
        <taxon>Eurotiomycetes</taxon>
        <taxon>Eurotiomycetidae</taxon>
        <taxon>Eurotiales</taxon>
        <taxon>Aspergillaceae</taxon>
        <taxon>Penicillium</taxon>
    </lineage>
</organism>
<evidence type="ECO:0000259" key="3">
    <source>
        <dbReference type="SMART" id="SM00829"/>
    </source>
</evidence>
<feature type="domain" description="Enoyl reductase (ER)" evidence="3">
    <location>
        <begin position="41"/>
        <end position="374"/>
    </location>
</feature>
<dbReference type="Gene3D" id="3.90.180.10">
    <property type="entry name" value="Medium-chain alcohol dehydrogenases, catalytic domain"/>
    <property type="match status" value="1"/>
</dbReference>
<dbReference type="CDD" id="cd08249">
    <property type="entry name" value="enoyl_reductase_like"/>
    <property type="match status" value="1"/>
</dbReference>
<dbReference type="GeneID" id="81593842"/>
<dbReference type="InterPro" id="IPR036291">
    <property type="entry name" value="NAD(P)-bd_dom_sf"/>
</dbReference>
<dbReference type="InterPro" id="IPR013149">
    <property type="entry name" value="ADH-like_C"/>
</dbReference>
<dbReference type="Pfam" id="PF00107">
    <property type="entry name" value="ADH_zinc_N"/>
    <property type="match status" value="1"/>
</dbReference>
<sequence length="379" mass="40817">MCSVVYLGAFQAFSFSSVLSSFPTPRYQLQMATQKAIVVQETRRAVLVDDAPVPKLPDGYILVKTKAVALNPTDWRHIDFVSCNTATVGCDYAGIVQAVGPNVKKSFNKGDRVAGFVHGSNAVRPQGGAFAEYLIAKGDLQILIPDSMSFEAAATLGVGLTTVGQNLYQSMELPLPGEAESEENEMSILIYGGATATGTLAIQCAKLSGMRVVTTCSESNRNLMFELGADAVFDYHDASVGEQIREDTDDTLEFVLDTISTPQSASICSAAISSAGGAYNALLDVRSPRDDVDSHVSMAYDVLGEPYRMGAQEISPDDSNPEFGIKWWGLVQKLLEERRILPHPHQVKPGGLTGVLSGLQLLREGKVRASKLVYQIDEV</sequence>
<dbReference type="AlphaFoldDB" id="A0AAD6G849"/>
<reference evidence="4" key="2">
    <citation type="journal article" date="2023" name="IMA Fungus">
        <title>Comparative genomic study of the Penicillium genus elucidates a diverse pangenome and 15 lateral gene transfer events.</title>
        <authorList>
            <person name="Petersen C."/>
            <person name="Sorensen T."/>
            <person name="Nielsen M.R."/>
            <person name="Sondergaard T.E."/>
            <person name="Sorensen J.L."/>
            <person name="Fitzpatrick D.A."/>
            <person name="Frisvad J.C."/>
            <person name="Nielsen K.L."/>
        </authorList>
    </citation>
    <scope>NUCLEOTIDE SEQUENCE</scope>
    <source>
        <strain evidence="4">IBT 16125</strain>
    </source>
</reference>
<dbReference type="SMART" id="SM00829">
    <property type="entry name" value="PKS_ER"/>
    <property type="match status" value="1"/>
</dbReference>
<keyword evidence="2" id="KW-0560">Oxidoreductase</keyword>